<evidence type="ECO:0000256" key="2">
    <source>
        <dbReference type="ARBA" id="ARBA00022741"/>
    </source>
</evidence>
<dbReference type="AlphaFoldDB" id="A0A5N7C2H2"/>
<evidence type="ECO:0000259" key="7">
    <source>
        <dbReference type="SMART" id="SM00533"/>
    </source>
</evidence>
<evidence type="ECO:0000256" key="3">
    <source>
        <dbReference type="ARBA" id="ARBA00022840"/>
    </source>
</evidence>
<evidence type="ECO:0000256" key="4">
    <source>
        <dbReference type="ARBA" id="ARBA00023125"/>
    </source>
</evidence>
<feature type="domain" description="DNA mismatch repair proteins mutS family" evidence="8">
    <location>
        <begin position="492"/>
        <end position="637"/>
    </location>
</feature>
<accession>A0A5N7C2H2</accession>
<dbReference type="InterPro" id="IPR036187">
    <property type="entry name" value="DNA_mismatch_repair_MutS_sf"/>
</dbReference>
<evidence type="ECO:0000256" key="5">
    <source>
        <dbReference type="ARBA" id="ARBA00023254"/>
    </source>
</evidence>
<dbReference type="SUPFAM" id="SSF52540">
    <property type="entry name" value="P-loop containing nucleoside triphosphate hydrolases"/>
    <property type="match status" value="1"/>
</dbReference>
<feature type="domain" description="DNA mismatch repair protein MutS core" evidence="7">
    <location>
        <begin position="169"/>
        <end position="476"/>
    </location>
</feature>
<dbReference type="PIRSF" id="PIRSF005813">
    <property type="entry name" value="MSH2"/>
    <property type="match status" value="1"/>
</dbReference>
<dbReference type="InterPro" id="IPR007696">
    <property type="entry name" value="DNA_mismatch_repair_MutS_core"/>
</dbReference>
<dbReference type="Proteomes" id="UP000326877">
    <property type="component" value="Unassembled WGS sequence"/>
</dbReference>
<dbReference type="PANTHER" id="PTHR11361:SF21">
    <property type="entry name" value="MUTS PROTEIN HOMOLOG 4"/>
    <property type="match status" value="1"/>
</dbReference>
<name>A0A5N7C2H2_PETAA</name>
<dbReference type="InterPro" id="IPR000432">
    <property type="entry name" value="DNA_mismatch_repair_MutS_C"/>
</dbReference>
<keyword evidence="4" id="KW-0238">DNA-binding</keyword>
<comment type="similarity">
    <text evidence="1">Belongs to the DNA mismatch repair MutS family.</text>
</comment>
<dbReference type="InterPro" id="IPR011184">
    <property type="entry name" value="DNA_mismatch_repair_Msh2"/>
</dbReference>
<organism evidence="9">
    <name type="scientific">Petromyces alliaceus</name>
    <name type="common">Aspergillus alliaceus</name>
    <dbReference type="NCBI Taxonomy" id="209559"/>
    <lineage>
        <taxon>Eukaryota</taxon>
        <taxon>Fungi</taxon>
        <taxon>Dikarya</taxon>
        <taxon>Ascomycota</taxon>
        <taxon>Pezizomycotina</taxon>
        <taxon>Eurotiomycetes</taxon>
        <taxon>Eurotiomycetidae</taxon>
        <taxon>Eurotiales</taxon>
        <taxon>Aspergillaceae</taxon>
        <taxon>Aspergillus</taxon>
        <taxon>Aspergillus subgen. Circumdati</taxon>
    </lineage>
</organism>
<dbReference type="InterPro" id="IPR045076">
    <property type="entry name" value="MutS"/>
</dbReference>
<evidence type="ECO:0000256" key="6">
    <source>
        <dbReference type="SAM" id="MobiDB-lite"/>
    </source>
</evidence>
<dbReference type="GO" id="GO:0005524">
    <property type="term" value="F:ATP binding"/>
    <property type="evidence" value="ECO:0007669"/>
    <property type="project" value="UniProtKB-KW"/>
</dbReference>
<dbReference type="GO" id="GO:0007131">
    <property type="term" value="P:reciprocal meiotic recombination"/>
    <property type="evidence" value="ECO:0007669"/>
    <property type="project" value="TreeGrafter"/>
</dbReference>
<dbReference type="Gene3D" id="3.40.50.300">
    <property type="entry name" value="P-loop containing nucleotide triphosphate hydrolases"/>
    <property type="match status" value="1"/>
</dbReference>
<feature type="compositionally biased region" description="Acidic residues" evidence="6">
    <location>
        <begin position="684"/>
        <end position="698"/>
    </location>
</feature>
<dbReference type="InterPro" id="IPR007861">
    <property type="entry name" value="DNA_mismatch_repair_MutS_clamp"/>
</dbReference>
<dbReference type="OrthoDB" id="276261at2759"/>
<dbReference type="Pfam" id="PF05192">
    <property type="entry name" value="MutS_III"/>
    <property type="match status" value="1"/>
</dbReference>
<dbReference type="EMBL" id="ML735280">
    <property type="protein sequence ID" value="KAE8388281.1"/>
    <property type="molecule type" value="Genomic_DNA"/>
</dbReference>
<dbReference type="Pfam" id="PF00488">
    <property type="entry name" value="MutS_V"/>
    <property type="match status" value="1"/>
</dbReference>
<dbReference type="SUPFAM" id="SSF48334">
    <property type="entry name" value="DNA repair protein MutS, domain III"/>
    <property type="match status" value="1"/>
</dbReference>
<keyword evidence="2" id="KW-0547">Nucleotide-binding</keyword>
<keyword evidence="5" id="KW-0469">Meiosis</keyword>
<dbReference type="GO" id="GO:0030983">
    <property type="term" value="F:mismatched DNA binding"/>
    <property type="evidence" value="ECO:0007669"/>
    <property type="project" value="InterPro"/>
</dbReference>
<dbReference type="SMART" id="SM00534">
    <property type="entry name" value="MUTSac"/>
    <property type="match status" value="1"/>
</dbReference>
<dbReference type="GO" id="GO:0140664">
    <property type="term" value="F:ATP-dependent DNA damage sensor activity"/>
    <property type="evidence" value="ECO:0007669"/>
    <property type="project" value="InterPro"/>
</dbReference>
<evidence type="ECO:0000256" key="1">
    <source>
        <dbReference type="ARBA" id="ARBA00006271"/>
    </source>
</evidence>
<evidence type="ECO:0000313" key="9">
    <source>
        <dbReference type="EMBL" id="KAE8388281.1"/>
    </source>
</evidence>
<dbReference type="InterPro" id="IPR027417">
    <property type="entry name" value="P-loop_NTPase"/>
</dbReference>
<gene>
    <name evidence="9" type="ORF">BDV23DRAFT_195169</name>
</gene>
<dbReference type="GO" id="GO:0006298">
    <property type="term" value="P:mismatch repair"/>
    <property type="evidence" value="ECO:0007669"/>
    <property type="project" value="InterPro"/>
</dbReference>
<keyword evidence="3" id="KW-0067">ATP-binding</keyword>
<dbReference type="PANTHER" id="PTHR11361">
    <property type="entry name" value="DNA MISMATCH REPAIR PROTEIN MUTS FAMILY MEMBER"/>
    <property type="match status" value="1"/>
</dbReference>
<dbReference type="GO" id="GO:0005634">
    <property type="term" value="C:nucleus"/>
    <property type="evidence" value="ECO:0007669"/>
    <property type="project" value="TreeGrafter"/>
</dbReference>
<proteinExistence type="inferred from homology"/>
<feature type="region of interest" description="Disordered" evidence="6">
    <location>
        <begin position="684"/>
        <end position="707"/>
    </location>
</feature>
<protein>
    <submittedName>
        <fullName evidence="9">Muts domain V-domain-containing protein</fullName>
    </submittedName>
</protein>
<dbReference type="SMART" id="SM00533">
    <property type="entry name" value="MUTSd"/>
    <property type="match status" value="1"/>
</dbReference>
<reference evidence="9" key="1">
    <citation type="submission" date="2019-04" db="EMBL/GenBank/DDBJ databases">
        <title>Friends and foes A comparative genomics studyof 23 Aspergillus species from section Flavi.</title>
        <authorList>
            <consortium name="DOE Joint Genome Institute"/>
            <person name="Kjaerbolling I."/>
            <person name="Vesth T."/>
            <person name="Frisvad J.C."/>
            <person name="Nybo J.L."/>
            <person name="Theobald S."/>
            <person name="Kildgaard S."/>
            <person name="Isbrandt T."/>
            <person name="Kuo A."/>
            <person name="Sato A."/>
            <person name="Lyhne E.K."/>
            <person name="Kogle M.E."/>
            <person name="Wiebenga A."/>
            <person name="Kun R.S."/>
            <person name="Lubbers R.J."/>
            <person name="Makela M.R."/>
            <person name="Barry K."/>
            <person name="Chovatia M."/>
            <person name="Clum A."/>
            <person name="Daum C."/>
            <person name="Haridas S."/>
            <person name="He G."/>
            <person name="LaButti K."/>
            <person name="Lipzen A."/>
            <person name="Mondo S."/>
            <person name="Riley R."/>
            <person name="Salamov A."/>
            <person name="Simmons B.A."/>
            <person name="Magnuson J.K."/>
            <person name="Henrissat B."/>
            <person name="Mortensen U.H."/>
            <person name="Larsen T.O."/>
            <person name="Devries R.P."/>
            <person name="Grigoriev I.V."/>
            <person name="Machida M."/>
            <person name="Baker S.E."/>
            <person name="Andersen M.R."/>
        </authorList>
    </citation>
    <scope>NUCLEOTIDE SEQUENCE [LARGE SCALE GENOMIC DNA]</scope>
    <source>
        <strain evidence="9">IBT 14317</strain>
    </source>
</reference>
<dbReference type="Gene3D" id="1.10.1420.10">
    <property type="match status" value="2"/>
</dbReference>
<sequence>MSRAFSVGVPNSFVPLSRQSSGPSRTRPVTTATSVASQDIICAVSESRGISSTVGLAFINLLTAEAVLCRICDSQTYVKTAIKIGAKDCKLFYIVQENISETTSTFLERRNWSERTDRPRVLKYVELELNKTFTSYSLRIRFEPSQGSMLIDLSSIVSLELIQNLQNAMSKDSLFGLLNETLTPMGGRLLRANILQPSTEVSKLLARYDAVEDLSTKGEMFASVSREISLKGLIDADKLIIVPIKRTFQYVEQSVNNVIMLKTYISSIRSVYKALGTAQSSLLLTIKELCATAGYRTIEDLIESTLNEYVTYQTKPLDLRNQRIFCARAGVNSLLDVARIESHGIALDLKFDTARQYYISISATEIDTIPEVFINVYRKKNRLECQTLDLVKLNQKIIHAHNEVISMSDQTVQELIQDIRAEIAHLFKISEAIAMLDMLSSFAQLATCHDYVRAELTDVIDALAIKSGRHPICEKIHTKKFIPKDAYATQQSHFQIITGCNMSGKSTYIRSLALMTIMAQIGSFIPAEYASFPIVHQLFARVSTSDDLEANVSTLAAEMREMAFILRNIESRSMVTTDGLAIAIAIAEALIKSHSPLWFVTHFPDLAVILAERSGLALAKLVDLPPGVLETAQTVSEKLNQLAERRHSKSKSTSHGKMEGEVLCKWLKRPYDEFALRMTAIDEDVSTSGDPGDEEEQEGSSSARTRKSDLFLSNTGKIFRGVRYHLARHRLRKGLL</sequence>
<dbReference type="Pfam" id="PF05190">
    <property type="entry name" value="MutS_IV"/>
    <property type="match status" value="1"/>
</dbReference>
<evidence type="ECO:0000259" key="8">
    <source>
        <dbReference type="SMART" id="SM00534"/>
    </source>
</evidence>